<proteinExistence type="predicted"/>
<keyword evidence="1" id="KW-0812">Transmembrane</keyword>
<reference evidence="3 4" key="1">
    <citation type="submission" date="2013-12" db="EMBL/GenBank/DDBJ databases">
        <authorList>
            <consortium name="DOE Joint Genome Institute"/>
            <person name="Bryant D.A."/>
            <person name="Huntemann M."/>
            <person name="Han J."/>
            <person name="Chen A."/>
            <person name="Kyrpides N."/>
            <person name="Mavromatis K."/>
            <person name="Markowitz V."/>
            <person name="Palaniappan K."/>
            <person name="Ivanova N."/>
            <person name="Schaumberg A."/>
            <person name="Pati A."/>
            <person name="Liolios K."/>
            <person name="Nordberg H.P."/>
            <person name="Cantor M.N."/>
            <person name="Hua S.X."/>
            <person name="Woyke T."/>
        </authorList>
    </citation>
    <scope>NUCLEOTIDE SEQUENCE [LARGE SCALE GENOMIC DNA]</scope>
    <source>
        <strain evidence="3 4">984</strain>
    </source>
</reference>
<dbReference type="RefSeq" id="WP_005221461.1">
    <property type="nucleotide sequence ID" value="NZ_CP007031.1"/>
</dbReference>
<feature type="transmembrane region" description="Helical" evidence="1">
    <location>
        <begin position="21"/>
        <end position="46"/>
    </location>
</feature>
<dbReference type="InterPro" id="IPR021309">
    <property type="entry name" value="YgaP-like_TM"/>
</dbReference>
<gene>
    <name evidence="3" type="ORF">MARPU_13335</name>
</gene>
<evidence type="ECO:0000313" key="4">
    <source>
        <dbReference type="Proteomes" id="UP000005275"/>
    </source>
</evidence>
<keyword evidence="1" id="KW-1133">Transmembrane helix</keyword>
<dbReference type="HOGENOM" id="CLU_176022_4_0_6"/>
<name>W0E6A7_MARPU</name>
<keyword evidence="1" id="KW-0472">Membrane</keyword>
<dbReference type="eggNOG" id="ENOG5031D27">
    <property type="taxonomic scope" value="Bacteria"/>
</dbReference>
<organism evidence="3 4">
    <name type="scientific">Marichromatium purpuratum 984</name>
    <dbReference type="NCBI Taxonomy" id="765910"/>
    <lineage>
        <taxon>Bacteria</taxon>
        <taxon>Pseudomonadati</taxon>
        <taxon>Pseudomonadota</taxon>
        <taxon>Gammaproteobacteria</taxon>
        <taxon>Chromatiales</taxon>
        <taxon>Chromatiaceae</taxon>
        <taxon>Marichromatium</taxon>
    </lineage>
</organism>
<feature type="domain" description="Inner membrane protein YgaP-like transmembrane" evidence="2">
    <location>
        <begin position="3"/>
        <end position="61"/>
    </location>
</feature>
<evidence type="ECO:0000313" key="3">
    <source>
        <dbReference type="EMBL" id="AHF04714.1"/>
    </source>
</evidence>
<dbReference type="AlphaFoldDB" id="W0E6A7"/>
<keyword evidence="4" id="KW-1185">Reference proteome</keyword>
<evidence type="ECO:0000259" key="2">
    <source>
        <dbReference type="Pfam" id="PF11127"/>
    </source>
</evidence>
<accession>W0E6A7</accession>
<dbReference type="KEGG" id="mpur:MARPU_13335"/>
<dbReference type="Proteomes" id="UP000005275">
    <property type="component" value="Chromosome"/>
</dbReference>
<evidence type="ECO:0000256" key="1">
    <source>
        <dbReference type="SAM" id="Phobius"/>
    </source>
</evidence>
<dbReference type="Pfam" id="PF11127">
    <property type="entry name" value="YgaP-like_TM"/>
    <property type="match status" value="1"/>
</dbReference>
<dbReference type="EMBL" id="CP007031">
    <property type="protein sequence ID" value="AHF04714.1"/>
    <property type="molecule type" value="Genomic_DNA"/>
</dbReference>
<sequence>MNMPQNIGDTDRNIRFAAGAVIALWGLMTLNLLGLVGLVLIATAYFRSCPAYVPMNIDTTQK</sequence>
<protein>
    <recommendedName>
        <fullName evidence="2">Inner membrane protein YgaP-like transmembrane domain-containing protein</fullName>
    </recommendedName>
</protein>